<comment type="catalytic activity">
    <reaction evidence="12">
        <text>L-lysyl-[histone] + acetyl-CoA = N(6)-acetyl-L-lysyl-[histone] + CoA + H(+)</text>
        <dbReference type="Rhea" id="RHEA:21992"/>
        <dbReference type="Rhea" id="RHEA-COMP:9845"/>
        <dbReference type="Rhea" id="RHEA-COMP:11338"/>
        <dbReference type="ChEBI" id="CHEBI:15378"/>
        <dbReference type="ChEBI" id="CHEBI:29969"/>
        <dbReference type="ChEBI" id="CHEBI:57287"/>
        <dbReference type="ChEBI" id="CHEBI:57288"/>
        <dbReference type="ChEBI" id="CHEBI:61930"/>
        <dbReference type="EC" id="2.3.1.48"/>
    </reaction>
    <physiologicalReaction direction="left-to-right" evidence="12">
        <dbReference type="Rhea" id="RHEA:21993"/>
    </physiologicalReaction>
</comment>
<dbReference type="SUPFAM" id="SSF57716">
    <property type="entry name" value="Glucocorticoid receptor-like (DNA-binding domain)"/>
    <property type="match status" value="1"/>
</dbReference>
<gene>
    <name evidence="15" type="ORF">A4X09_0g210</name>
</gene>
<feature type="region of interest" description="Disordered" evidence="13">
    <location>
        <begin position="399"/>
        <end position="420"/>
    </location>
</feature>
<keyword evidence="11" id="KW-0539">Nucleus</keyword>
<dbReference type="EMBL" id="LWDG02000003">
    <property type="protein sequence ID" value="KAE8272108.1"/>
    <property type="molecule type" value="Genomic_DNA"/>
</dbReference>
<dbReference type="PROSITE" id="PS51728">
    <property type="entry name" value="RTT109_HAT"/>
    <property type="match status" value="1"/>
</dbReference>
<dbReference type="Proteomes" id="UP000078113">
    <property type="component" value="Unassembled WGS sequence"/>
</dbReference>
<reference evidence="15" key="1">
    <citation type="submission" date="2016-04" db="EMBL/GenBank/DDBJ databases">
        <authorList>
            <person name="Nguyen H.D."/>
            <person name="Samba Siva P."/>
            <person name="Cullis J."/>
            <person name="Levesque C.A."/>
            <person name="Hambleton S."/>
        </authorList>
    </citation>
    <scope>NUCLEOTIDE SEQUENCE</scope>
    <source>
        <strain evidence="15">DAOMC 236422</strain>
    </source>
</reference>
<feature type="compositionally biased region" description="Polar residues" evidence="13">
    <location>
        <begin position="864"/>
        <end position="887"/>
    </location>
</feature>
<keyword evidence="8" id="KW-0007">Acetylation</keyword>
<organism evidence="15 16">
    <name type="scientific">Tilletia walkeri</name>
    <dbReference type="NCBI Taxonomy" id="117179"/>
    <lineage>
        <taxon>Eukaryota</taxon>
        <taxon>Fungi</taxon>
        <taxon>Dikarya</taxon>
        <taxon>Basidiomycota</taxon>
        <taxon>Ustilaginomycotina</taxon>
        <taxon>Exobasidiomycetes</taxon>
        <taxon>Tilletiales</taxon>
        <taxon>Tilletiaceae</taxon>
        <taxon>Tilletia</taxon>
    </lineage>
</organism>
<dbReference type="GO" id="GO:0005634">
    <property type="term" value="C:nucleus"/>
    <property type="evidence" value="ECO:0007669"/>
    <property type="project" value="UniProtKB-SubCell"/>
</dbReference>
<keyword evidence="10" id="KW-0804">Transcription</keyword>
<evidence type="ECO:0000256" key="1">
    <source>
        <dbReference type="ARBA" id="ARBA00004123"/>
    </source>
</evidence>
<evidence type="ECO:0000259" key="14">
    <source>
        <dbReference type="PROSITE" id="PS50064"/>
    </source>
</evidence>
<feature type="compositionally biased region" description="Low complexity" evidence="13">
    <location>
        <begin position="691"/>
        <end position="702"/>
    </location>
</feature>
<feature type="compositionally biased region" description="Polar residues" evidence="13">
    <location>
        <begin position="910"/>
        <end position="919"/>
    </location>
</feature>
<reference evidence="15" key="2">
    <citation type="journal article" date="2019" name="IMA Fungus">
        <title>Genome sequencing and comparison of five Tilletia species to identify candidate genes for the detection of regulated species infecting wheat.</title>
        <authorList>
            <person name="Nguyen H.D.T."/>
            <person name="Sultana T."/>
            <person name="Kesanakurti P."/>
            <person name="Hambleton S."/>
        </authorList>
    </citation>
    <scope>NUCLEOTIDE SEQUENCE</scope>
    <source>
        <strain evidence="15">DAOMC 236422</strain>
    </source>
</reference>
<dbReference type="SMART" id="SM01250">
    <property type="entry name" value="KAT11"/>
    <property type="match status" value="1"/>
</dbReference>
<dbReference type="GO" id="GO:0032931">
    <property type="term" value="F:histone H3K56 acetyltransferase activity"/>
    <property type="evidence" value="ECO:0007669"/>
    <property type="project" value="TreeGrafter"/>
</dbReference>
<dbReference type="GO" id="GO:0006974">
    <property type="term" value="P:DNA damage response"/>
    <property type="evidence" value="ECO:0007669"/>
    <property type="project" value="UniProtKB-KW"/>
</dbReference>
<comment type="subcellular location">
    <subcellularLocation>
        <location evidence="1">Nucleus</location>
    </subcellularLocation>
</comment>
<dbReference type="EC" id="2.3.1.48" evidence="2"/>
<keyword evidence="6" id="KW-0863">Zinc-finger</keyword>
<evidence type="ECO:0000256" key="3">
    <source>
        <dbReference type="ARBA" id="ARBA00022679"/>
    </source>
</evidence>
<evidence type="ECO:0000256" key="8">
    <source>
        <dbReference type="ARBA" id="ARBA00022990"/>
    </source>
</evidence>
<keyword evidence="16" id="KW-1185">Reference proteome</keyword>
<evidence type="ECO:0000256" key="13">
    <source>
        <dbReference type="SAM" id="MobiDB-lite"/>
    </source>
</evidence>
<dbReference type="PANTHER" id="PTHR31571">
    <property type="entry name" value="ALTERED INHERITANCE OF MITOCHONDRIA PROTEIN 6"/>
    <property type="match status" value="1"/>
</dbReference>
<name>A0A8X7NFG7_9BASI</name>
<dbReference type="GO" id="GO:0003677">
    <property type="term" value="F:DNA binding"/>
    <property type="evidence" value="ECO:0007669"/>
    <property type="project" value="InterPro"/>
</dbReference>
<evidence type="ECO:0000256" key="7">
    <source>
        <dbReference type="ARBA" id="ARBA00022833"/>
    </source>
</evidence>
<feature type="region of interest" description="Disordered" evidence="13">
    <location>
        <begin position="663"/>
        <end position="702"/>
    </location>
</feature>
<feature type="compositionally biased region" description="Low complexity" evidence="13">
    <location>
        <begin position="402"/>
        <end position="416"/>
    </location>
</feature>
<feature type="compositionally biased region" description="Basic and acidic residues" evidence="13">
    <location>
        <begin position="110"/>
        <end position="141"/>
    </location>
</feature>
<dbReference type="InterPro" id="IPR036957">
    <property type="entry name" value="Znf_PARP_sf"/>
</dbReference>
<evidence type="ECO:0000256" key="2">
    <source>
        <dbReference type="ARBA" id="ARBA00013184"/>
    </source>
</evidence>
<feature type="region of interest" description="Disordered" evidence="13">
    <location>
        <begin position="1049"/>
        <end position="1148"/>
    </location>
</feature>
<keyword evidence="9" id="KW-0805">Transcription regulation</keyword>
<dbReference type="GO" id="GO:0006355">
    <property type="term" value="P:regulation of DNA-templated transcription"/>
    <property type="evidence" value="ECO:0007669"/>
    <property type="project" value="InterPro"/>
</dbReference>
<feature type="region of interest" description="Disordered" evidence="13">
    <location>
        <begin position="1180"/>
        <end position="1231"/>
    </location>
</feature>
<dbReference type="SMART" id="SM01336">
    <property type="entry name" value="zf-PARP"/>
    <property type="match status" value="1"/>
</dbReference>
<dbReference type="InterPro" id="IPR001510">
    <property type="entry name" value="Znf_PARP"/>
</dbReference>
<evidence type="ECO:0000313" key="15">
    <source>
        <dbReference type="EMBL" id="KAE8272108.1"/>
    </source>
</evidence>
<feature type="compositionally biased region" description="Gly residues" evidence="13">
    <location>
        <begin position="1186"/>
        <end position="1195"/>
    </location>
</feature>
<evidence type="ECO:0000256" key="12">
    <source>
        <dbReference type="ARBA" id="ARBA00048940"/>
    </source>
</evidence>
<dbReference type="Gene3D" id="3.30.1740.10">
    <property type="entry name" value="Zinc finger, PARP-type"/>
    <property type="match status" value="1"/>
</dbReference>
<dbReference type="GO" id="GO:0008270">
    <property type="term" value="F:zinc ion binding"/>
    <property type="evidence" value="ECO:0007669"/>
    <property type="project" value="UniProtKB-KW"/>
</dbReference>
<sequence length="1322" mass="141240">MAYRIEYAPSGRAGCKGPKGCKDSGEANKIPKGALRFGTVVEMAGHTSFMWRHFGCITDTICTNLQKQIEDPTDLDGYEDLREEDQERIKYLFNHGHVPPDEVTPALREEAERKAEAAAAKQQEKEEKAAAKQKAKEEKAAAKKTSTPKKRKKADVDDEDDNQTKGKGKAAEEEEEEATPSKKRGRTTKAKPEAAKPVASTSTRPQRGAAKAKQLKEDDDDDEDEDEGEEEEEEGDEFDPSLASDASLYAPSPTHTPQPIETRSDKPPVFFPSPSKNSQSRNTSQPPPSQPPISDASDQILSDLFDSMPPLGPQAPAPSYNAASLLSYLRESLASSPLASGYRGLNGQLRLHALFSTPRPARDLFPLAHLDLASPDSAAGARQPVDAFLEHILVTASFAPTNPSQNPNSQQSNNSSIHITFDPASSSASTTLPGHQMTLALECFLYTVPVHRAAILYVSKLDSTGLGPSCPKSGHVPFMSEEVDEVLEGQAATTEGNAQPSTTLTRAISTAFVSYFASFQHWLPFSTPEPPVVQDIFPFPPRLEKTLATRCKALEKSPVRHLSVHVLARAQRCYLFPDSNLNPSKRVLSDGGLIRWWRRTLSDAIFATRFEHARAVQESGGFSSDHSQLTVQPFYLIPGYSKYESHPIVPLPAIPNFMHDSVTAPGSASSPRKASKKPDLYPAWPIPAPGSQSTSSSALNTSDAVDVNEDEMSVWETQPSTSLSHGRTISPLWEKLGKLDERASLADARWTYGHPYSPEGTGIHDPNILPVLPLYHPVAPSRTRHEGKNVPNAYDSKATSRGWRSIATLLPHFEDDPKSRFVDEIARDAHEHGGPSLLRATAAGSAAAAAAAKAKSNAAAGEPQATNGSALTKSKTSTAVGPNQGLNGSASPLRSRSASAGLEKAGGGISDSQQQAPTTASSLRKSAALRSQIVERAALDNISPTEFWERMGFRQECCAGNAVGVFVVLFTLEEPLSINSPAAKLLPATPPVPQPLSLPHPSIPDMVMKQIMRDACDWSNGPSAEKLTQAWGEAVHKVVMRKGNVRRYLTTGRGGSDTSTTQVVQGNTAGHVDARPTNPSPLKRLASDGNDADSDAGDGELPVSPSKNPVQITRSSARIAISESQSPGPAVTSGPSTAANGWSSIPPLQTRSMSRTVSLPDVMLGSVGNHDISPAKSDRTVKRQFGGSGTGFRKGGVGRKILEGTSTSDGEAGSSAQTQNGPVTLQDAPSDEPAWIGYNTTWTTVELHGPPEPVLSRADGKLKEALAEAVAKTQAWVNNKDAQLVGTADGTNGSAEGTAAPSGPVQPVTMLAVKKKKKKVDP</sequence>
<dbReference type="Pfam" id="PF00645">
    <property type="entry name" value="zf-PARP"/>
    <property type="match status" value="1"/>
</dbReference>
<evidence type="ECO:0000256" key="9">
    <source>
        <dbReference type="ARBA" id="ARBA00023015"/>
    </source>
</evidence>
<dbReference type="PROSITE" id="PS50064">
    <property type="entry name" value="ZF_PARP_2"/>
    <property type="match status" value="1"/>
</dbReference>
<keyword evidence="5" id="KW-0227">DNA damage</keyword>
<evidence type="ECO:0000256" key="4">
    <source>
        <dbReference type="ARBA" id="ARBA00022723"/>
    </source>
</evidence>
<feature type="compositionally biased region" description="Polar residues" evidence="13">
    <location>
        <begin position="1204"/>
        <end position="1223"/>
    </location>
</feature>
<comment type="caution">
    <text evidence="15">The sequence shown here is derived from an EMBL/GenBank/DDBJ whole genome shotgun (WGS) entry which is preliminary data.</text>
</comment>
<dbReference type="InterPro" id="IPR016849">
    <property type="entry name" value="Rtt109"/>
</dbReference>
<feature type="region of interest" description="Disordered" evidence="13">
    <location>
        <begin position="857"/>
        <end position="923"/>
    </location>
</feature>
<evidence type="ECO:0000256" key="5">
    <source>
        <dbReference type="ARBA" id="ARBA00022763"/>
    </source>
</evidence>
<feature type="compositionally biased region" description="Acidic residues" evidence="13">
    <location>
        <begin position="217"/>
        <end position="239"/>
    </location>
</feature>
<keyword evidence="7" id="KW-0862">Zinc</keyword>
<feature type="compositionally biased region" description="Polar residues" evidence="13">
    <location>
        <begin position="1105"/>
        <end position="1148"/>
    </location>
</feature>
<dbReference type="PANTHER" id="PTHR31571:SF2">
    <property type="entry name" value="HISTONE ACETYLTRANSFERASE RTT109"/>
    <property type="match status" value="1"/>
</dbReference>
<dbReference type="Pfam" id="PF08214">
    <property type="entry name" value="HAT_KAT11"/>
    <property type="match status" value="2"/>
</dbReference>
<keyword evidence="4" id="KW-0479">Metal-binding</keyword>
<feature type="region of interest" description="Disordered" evidence="13">
    <location>
        <begin position="110"/>
        <end position="297"/>
    </location>
</feature>
<feature type="compositionally biased region" description="Low complexity" evidence="13">
    <location>
        <begin position="888"/>
        <end position="902"/>
    </location>
</feature>
<accession>A0A8X7NFG7</accession>
<feature type="domain" description="PARP-type" evidence="14">
    <location>
        <begin position="3"/>
        <end position="90"/>
    </location>
</feature>
<evidence type="ECO:0000256" key="6">
    <source>
        <dbReference type="ARBA" id="ARBA00022771"/>
    </source>
</evidence>
<evidence type="ECO:0000256" key="11">
    <source>
        <dbReference type="ARBA" id="ARBA00023242"/>
    </source>
</evidence>
<dbReference type="InterPro" id="IPR013178">
    <property type="entry name" value="Histone_AcTrfase_Rtt109/CBP"/>
</dbReference>
<proteinExistence type="predicted"/>
<evidence type="ECO:0000256" key="10">
    <source>
        <dbReference type="ARBA" id="ARBA00023163"/>
    </source>
</evidence>
<evidence type="ECO:0000313" key="16">
    <source>
        <dbReference type="Proteomes" id="UP000078113"/>
    </source>
</evidence>
<keyword evidence="3" id="KW-0808">Transferase</keyword>
<feature type="compositionally biased region" description="Basic residues" evidence="13">
    <location>
        <begin position="1313"/>
        <end position="1322"/>
    </location>
</feature>
<dbReference type="InterPro" id="IPR051236">
    <property type="entry name" value="HAT_RTT109-like"/>
</dbReference>
<protein>
    <recommendedName>
        <fullName evidence="2">histone acetyltransferase</fullName>
        <ecNumber evidence="2">2.3.1.48</ecNumber>
    </recommendedName>
</protein>
<feature type="region of interest" description="Disordered" evidence="13">
    <location>
        <begin position="1287"/>
        <end position="1322"/>
    </location>
</feature>